<comment type="caution">
    <text evidence="2">The sequence shown here is derived from an EMBL/GenBank/DDBJ whole genome shotgun (WGS) entry which is preliminary data.</text>
</comment>
<evidence type="ECO:0000313" key="2">
    <source>
        <dbReference type="EMBL" id="MCB5364892.1"/>
    </source>
</evidence>
<gene>
    <name evidence="2" type="ORF">H0484_14180</name>
</gene>
<proteinExistence type="predicted"/>
<protein>
    <submittedName>
        <fullName evidence="2">Uncharacterized protein</fullName>
    </submittedName>
</protein>
<reference evidence="2 3" key="1">
    <citation type="submission" date="2020-07" db="EMBL/GenBank/DDBJ databases">
        <title>Pusillimonas sp. nov., isolated from poultry manure in Taiwan.</title>
        <authorList>
            <person name="Lin S.-Y."/>
            <person name="Tang Y.-S."/>
            <person name="Young C.-C."/>
        </authorList>
    </citation>
    <scope>NUCLEOTIDE SEQUENCE [LARGE SCALE GENOMIC DNA]</scope>
    <source>
        <strain evidence="2 3">CC-YST705</strain>
    </source>
</reference>
<organism evidence="2 3">
    <name type="scientific">Mesopusillimonas faecipullorum</name>
    <dbReference type="NCBI Taxonomy" id="2755040"/>
    <lineage>
        <taxon>Bacteria</taxon>
        <taxon>Pseudomonadati</taxon>
        <taxon>Pseudomonadota</taxon>
        <taxon>Betaproteobacteria</taxon>
        <taxon>Burkholderiales</taxon>
        <taxon>Alcaligenaceae</taxon>
        <taxon>Mesopusillimonas</taxon>
    </lineage>
</organism>
<name>A0ABS8CGC9_9BURK</name>
<evidence type="ECO:0000313" key="3">
    <source>
        <dbReference type="Proteomes" id="UP000776983"/>
    </source>
</evidence>
<accession>A0ABS8CGC9</accession>
<sequence length="289" mass="30551">MGTSTSSRGGGSRSPFDPEWLGPSDGVAGDGTDPGDNDVANPADGDEVDGDHGQADENSVEGDATEAPAGALAPDRRFAPARSSMSTYLGGGGRDALRSATKSMVSKGMGGPRRAAATMRATAQGAGQLGQFLAAARDGTDQQIVNWVARVRAENLSANDLVLDVVKEVLPGVGSVDEDSLRNAAAEALGKLYETAPDVDIFNLTDAQIADVIGFIVANDLCNRVDLQLGQTYEKLKFDARQIQLYRNDVKEYVHAQVRVVLDRQGSQRIDHHRLASEVLAATLKVFVE</sequence>
<dbReference type="Proteomes" id="UP000776983">
    <property type="component" value="Unassembled WGS sequence"/>
</dbReference>
<keyword evidence="3" id="KW-1185">Reference proteome</keyword>
<dbReference type="EMBL" id="JACDXW010000011">
    <property type="protein sequence ID" value="MCB5364892.1"/>
    <property type="molecule type" value="Genomic_DNA"/>
</dbReference>
<evidence type="ECO:0000256" key="1">
    <source>
        <dbReference type="SAM" id="MobiDB-lite"/>
    </source>
</evidence>
<feature type="region of interest" description="Disordered" evidence="1">
    <location>
        <begin position="1"/>
        <end position="95"/>
    </location>
</feature>